<proteinExistence type="predicted"/>
<dbReference type="EMBL" id="PCRP01000027">
    <property type="protein sequence ID" value="PIP23733.1"/>
    <property type="molecule type" value="Genomic_DNA"/>
</dbReference>
<gene>
    <name evidence="1" type="ORF">COX36_01765</name>
</gene>
<evidence type="ECO:0000313" key="1">
    <source>
        <dbReference type="EMBL" id="PIP23733.1"/>
    </source>
</evidence>
<reference evidence="1 2" key="1">
    <citation type="submission" date="2017-09" db="EMBL/GenBank/DDBJ databases">
        <title>Depth-based differentiation of microbial function through sediment-hosted aquifers and enrichment of novel symbionts in the deep terrestrial subsurface.</title>
        <authorList>
            <person name="Probst A.J."/>
            <person name="Ladd B."/>
            <person name="Jarett J.K."/>
            <person name="Geller-Mcgrath D.E."/>
            <person name="Sieber C.M."/>
            <person name="Emerson J.B."/>
            <person name="Anantharaman K."/>
            <person name="Thomas B.C."/>
            <person name="Malmstrom R."/>
            <person name="Stieglmeier M."/>
            <person name="Klingl A."/>
            <person name="Woyke T."/>
            <person name="Ryan C.M."/>
            <person name="Banfield J.F."/>
        </authorList>
    </citation>
    <scope>NUCLEOTIDE SEQUENCE [LARGE SCALE GENOMIC DNA]</scope>
    <source>
        <strain evidence="1">CG23_combo_of_CG06-09_8_20_14_all_38_19</strain>
    </source>
</reference>
<protein>
    <submittedName>
        <fullName evidence="1">Uncharacterized protein</fullName>
    </submittedName>
</protein>
<organism evidence="1 2">
    <name type="scientific">Candidatus Nealsonbacteria bacterium CG23_combo_of_CG06-09_8_20_14_all_38_19</name>
    <dbReference type="NCBI Taxonomy" id="1974721"/>
    <lineage>
        <taxon>Bacteria</taxon>
        <taxon>Candidatus Nealsoniibacteriota</taxon>
    </lineage>
</organism>
<comment type="caution">
    <text evidence="1">The sequence shown here is derived from an EMBL/GenBank/DDBJ whole genome shotgun (WGS) entry which is preliminary data.</text>
</comment>
<dbReference type="AlphaFoldDB" id="A0A2G9YYD1"/>
<sequence length="126" mass="14056">MALEERKVKDILRGGSEEITIRFDGDDLVKLPCDCEYDPALCRKDGNEVMLVRKVEIKNPDGSWSPYPSATWLDEVECEEQLVSRVLIKKTNEEGFDIMSSSQGVPDGKLLVAAEETGVYTETIDG</sequence>
<dbReference type="Proteomes" id="UP000230273">
    <property type="component" value="Unassembled WGS sequence"/>
</dbReference>
<accession>A0A2G9YYD1</accession>
<name>A0A2G9YYD1_9BACT</name>
<evidence type="ECO:0000313" key="2">
    <source>
        <dbReference type="Proteomes" id="UP000230273"/>
    </source>
</evidence>